<comment type="caution">
    <text evidence="1">The sequence shown here is derived from an EMBL/GenBank/DDBJ whole genome shotgun (WGS) entry which is preliminary data.</text>
</comment>
<sequence length="186" mass="20114">MPRWGRRDRRGVHYRLFAFTSGEDLIADSIASLLRKGNYKWSGSISRQKSIKRITVWDHQQEGIEGGEGVGGVQSLFTARSQLLDRQHDGIGGGLGIDGGVHRSLFFCVVVLFAVAPPVRKPRESGSVTANMSANAGLFVCLITHGVGAGTDMTGATVATTKAAESTARERILYNGYSQQSESMNR</sequence>
<dbReference type="AlphaFoldDB" id="A0AAD4BVD6"/>
<dbReference type="EMBL" id="WHUW01000011">
    <property type="protein sequence ID" value="KAF8440795.1"/>
    <property type="molecule type" value="Genomic_DNA"/>
</dbReference>
<organism evidence="1 2">
    <name type="scientific">Boletus edulis BED1</name>
    <dbReference type="NCBI Taxonomy" id="1328754"/>
    <lineage>
        <taxon>Eukaryota</taxon>
        <taxon>Fungi</taxon>
        <taxon>Dikarya</taxon>
        <taxon>Basidiomycota</taxon>
        <taxon>Agaricomycotina</taxon>
        <taxon>Agaricomycetes</taxon>
        <taxon>Agaricomycetidae</taxon>
        <taxon>Boletales</taxon>
        <taxon>Boletineae</taxon>
        <taxon>Boletaceae</taxon>
        <taxon>Boletoideae</taxon>
        <taxon>Boletus</taxon>
    </lineage>
</organism>
<evidence type="ECO:0000313" key="1">
    <source>
        <dbReference type="EMBL" id="KAF8440795.1"/>
    </source>
</evidence>
<proteinExistence type="predicted"/>
<dbReference type="Proteomes" id="UP001194468">
    <property type="component" value="Unassembled WGS sequence"/>
</dbReference>
<accession>A0AAD4BVD6</accession>
<name>A0AAD4BVD6_BOLED</name>
<keyword evidence="2" id="KW-1185">Reference proteome</keyword>
<evidence type="ECO:0000313" key="2">
    <source>
        <dbReference type="Proteomes" id="UP001194468"/>
    </source>
</evidence>
<reference evidence="1" key="2">
    <citation type="journal article" date="2020" name="Nat. Commun.">
        <title>Large-scale genome sequencing of mycorrhizal fungi provides insights into the early evolution of symbiotic traits.</title>
        <authorList>
            <person name="Miyauchi S."/>
            <person name="Kiss E."/>
            <person name="Kuo A."/>
            <person name="Drula E."/>
            <person name="Kohler A."/>
            <person name="Sanchez-Garcia M."/>
            <person name="Morin E."/>
            <person name="Andreopoulos B."/>
            <person name="Barry K.W."/>
            <person name="Bonito G."/>
            <person name="Buee M."/>
            <person name="Carver A."/>
            <person name="Chen C."/>
            <person name="Cichocki N."/>
            <person name="Clum A."/>
            <person name="Culley D."/>
            <person name="Crous P.W."/>
            <person name="Fauchery L."/>
            <person name="Girlanda M."/>
            <person name="Hayes R.D."/>
            <person name="Keri Z."/>
            <person name="LaButti K."/>
            <person name="Lipzen A."/>
            <person name="Lombard V."/>
            <person name="Magnuson J."/>
            <person name="Maillard F."/>
            <person name="Murat C."/>
            <person name="Nolan M."/>
            <person name="Ohm R.A."/>
            <person name="Pangilinan J."/>
            <person name="Pereira M.F."/>
            <person name="Perotto S."/>
            <person name="Peter M."/>
            <person name="Pfister S."/>
            <person name="Riley R."/>
            <person name="Sitrit Y."/>
            <person name="Stielow J.B."/>
            <person name="Szollosi G."/>
            <person name="Zifcakova L."/>
            <person name="Stursova M."/>
            <person name="Spatafora J.W."/>
            <person name="Tedersoo L."/>
            <person name="Vaario L.M."/>
            <person name="Yamada A."/>
            <person name="Yan M."/>
            <person name="Wang P."/>
            <person name="Xu J."/>
            <person name="Bruns T."/>
            <person name="Baldrian P."/>
            <person name="Vilgalys R."/>
            <person name="Dunand C."/>
            <person name="Henrissat B."/>
            <person name="Grigoriev I.V."/>
            <person name="Hibbett D."/>
            <person name="Nagy L.G."/>
            <person name="Martin F.M."/>
        </authorList>
    </citation>
    <scope>NUCLEOTIDE SEQUENCE</scope>
    <source>
        <strain evidence="1">BED1</strain>
    </source>
</reference>
<reference evidence="1" key="1">
    <citation type="submission" date="2019-10" db="EMBL/GenBank/DDBJ databases">
        <authorList>
            <consortium name="DOE Joint Genome Institute"/>
            <person name="Kuo A."/>
            <person name="Miyauchi S."/>
            <person name="Kiss E."/>
            <person name="Drula E."/>
            <person name="Kohler A."/>
            <person name="Sanchez-Garcia M."/>
            <person name="Andreopoulos B."/>
            <person name="Barry K.W."/>
            <person name="Bonito G."/>
            <person name="Buee M."/>
            <person name="Carver A."/>
            <person name="Chen C."/>
            <person name="Cichocki N."/>
            <person name="Clum A."/>
            <person name="Culley D."/>
            <person name="Crous P.W."/>
            <person name="Fauchery L."/>
            <person name="Girlanda M."/>
            <person name="Hayes R."/>
            <person name="Keri Z."/>
            <person name="LaButti K."/>
            <person name="Lipzen A."/>
            <person name="Lombard V."/>
            <person name="Magnuson J."/>
            <person name="Maillard F."/>
            <person name="Morin E."/>
            <person name="Murat C."/>
            <person name="Nolan M."/>
            <person name="Ohm R."/>
            <person name="Pangilinan J."/>
            <person name="Pereira M."/>
            <person name="Perotto S."/>
            <person name="Peter M."/>
            <person name="Riley R."/>
            <person name="Sitrit Y."/>
            <person name="Stielow B."/>
            <person name="Szollosi G."/>
            <person name="Zifcakova L."/>
            <person name="Stursova M."/>
            <person name="Spatafora J.W."/>
            <person name="Tedersoo L."/>
            <person name="Vaario L.-M."/>
            <person name="Yamada A."/>
            <person name="Yan M."/>
            <person name="Wang P."/>
            <person name="Xu J."/>
            <person name="Bruns T."/>
            <person name="Baldrian P."/>
            <person name="Vilgalys R."/>
            <person name="Henrissat B."/>
            <person name="Grigoriev I.V."/>
            <person name="Hibbett D."/>
            <person name="Nagy L.G."/>
            <person name="Martin F.M."/>
        </authorList>
    </citation>
    <scope>NUCLEOTIDE SEQUENCE</scope>
    <source>
        <strain evidence="1">BED1</strain>
    </source>
</reference>
<gene>
    <name evidence="1" type="ORF">L210DRAFT_3503742</name>
</gene>
<protein>
    <submittedName>
        <fullName evidence="1">Uncharacterized protein</fullName>
    </submittedName>
</protein>